<organism evidence="1 2">
    <name type="scientific">Solanum tuberosum</name>
    <name type="common">Potato</name>
    <dbReference type="NCBI Taxonomy" id="4113"/>
    <lineage>
        <taxon>Eukaryota</taxon>
        <taxon>Viridiplantae</taxon>
        <taxon>Streptophyta</taxon>
        <taxon>Embryophyta</taxon>
        <taxon>Tracheophyta</taxon>
        <taxon>Spermatophyta</taxon>
        <taxon>Magnoliopsida</taxon>
        <taxon>eudicotyledons</taxon>
        <taxon>Gunneridae</taxon>
        <taxon>Pentapetalae</taxon>
        <taxon>asterids</taxon>
        <taxon>lamiids</taxon>
        <taxon>Solanales</taxon>
        <taxon>Solanaceae</taxon>
        <taxon>Solanoideae</taxon>
        <taxon>Solaneae</taxon>
        <taxon>Solanum</taxon>
    </lineage>
</organism>
<evidence type="ECO:0000313" key="2">
    <source>
        <dbReference type="Proteomes" id="UP000826656"/>
    </source>
</evidence>
<protein>
    <submittedName>
        <fullName evidence="1">Uncharacterized protein</fullName>
    </submittedName>
</protein>
<name>A0ABQ7TUL7_SOLTU</name>
<comment type="caution">
    <text evidence="1">The sequence shown here is derived from an EMBL/GenBank/DDBJ whole genome shotgun (WGS) entry which is preliminary data.</text>
</comment>
<gene>
    <name evidence="1" type="ORF">KY290_036578</name>
</gene>
<keyword evidence="2" id="KW-1185">Reference proteome</keyword>
<sequence>MCRHCSSHLLYELPAFRNQVRVGVAVMLKQVYQVGGIGINVKWVNPRLQSHIESLSQGSEFSKDGVYMSFFIGPGFVFTAPSVLSLNLPAVGGFPFYKDRVFVLVIFVMIFDKELELIGMVVIPLEPDGPEALGDDNMPGEVTVVILSFGIVPESMPVFYGKHVFVELLVATGMASRIDVKANPVEVQGGKELVVEHEPNKGFYFVRATQFPDPAKVLFLRAYASFGVARVDKLVGTCSGELPIHGKVPDGFIIYHALGIYMDGLNVDLDFFRKVKGYIIKVPDAILDHILYQHFLFSLA</sequence>
<reference evidence="1 2" key="1">
    <citation type="journal article" date="2021" name="bioRxiv">
        <title>Chromosome-scale and haplotype-resolved genome assembly of a tetraploid potato cultivar.</title>
        <authorList>
            <person name="Sun H."/>
            <person name="Jiao W.-B."/>
            <person name="Krause K."/>
            <person name="Campoy J.A."/>
            <person name="Goel M."/>
            <person name="Folz-Donahue K."/>
            <person name="Kukat C."/>
            <person name="Huettel B."/>
            <person name="Schneeberger K."/>
        </authorList>
    </citation>
    <scope>NUCLEOTIDE SEQUENCE [LARGE SCALE GENOMIC DNA]</scope>
    <source>
        <strain evidence="1">SolTubOtavaFocal</strain>
        <tissue evidence="1">Leaves</tissue>
    </source>
</reference>
<accession>A0ABQ7TUL7</accession>
<evidence type="ECO:0000313" key="1">
    <source>
        <dbReference type="EMBL" id="KAH0737873.1"/>
    </source>
</evidence>
<dbReference type="Proteomes" id="UP000826656">
    <property type="component" value="Unassembled WGS sequence"/>
</dbReference>
<proteinExistence type="predicted"/>
<dbReference type="EMBL" id="JAIVGD010000028">
    <property type="protein sequence ID" value="KAH0737873.1"/>
    <property type="molecule type" value="Genomic_DNA"/>
</dbReference>